<organism evidence="1 2">
    <name type="scientific">Salipaludibacillus agaradhaerens</name>
    <name type="common">Bacillus agaradhaerens</name>
    <dbReference type="NCBI Taxonomy" id="76935"/>
    <lineage>
        <taxon>Bacteria</taxon>
        <taxon>Bacillati</taxon>
        <taxon>Bacillota</taxon>
        <taxon>Bacilli</taxon>
        <taxon>Bacillales</taxon>
        <taxon>Bacillaceae</taxon>
    </lineage>
</organism>
<dbReference type="OrthoDB" id="9785438at2"/>
<evidence type="ECO:0000313" key="2">
    <source>
        <dbReference type="Proteomes" id="UP001057753"/>
    </source>
</evidence>
<dbReference type="GO" id="GO:0015035">
    <property type="term" value="F:protein-disulfide reductase activity"/>
    <property type="evidence" value="ECO:0007669"/>
    <property type="project" value="InterPro"/>
</dbReference>
<proteinExistence type="predicted"/>
<dbReference type="RefSeq" id="WP_078576706.1">
    <property type="nucleotide sequence ID" value="NZ_JABXYM010000001.1"/>
</dbReference>
<reference evidence="1" key="1">
    <citation type="submission" date="2020-06" db="EMBL/GenBank/DDBJ databases">
        <title>Insight into the genomes of haloalkaliphilic bacilli from Kenyan soda lakes.</title>
        <authorList>
            <person name="Mwirichia R."/>
            <person name="Villamizar G.C."/>
            <person name="Poehlein A."/>
            <person name="Mugweru J."/>
            <person name="Kipnyargis A."/>
            <person name="Kiplimo D."/>
            <person name="Orwa P."/>
            <person name="Daniel R."/>
        </authorList>
    </citation>
    <scope>NUCLEOTIDE SEQUENCE</scope>
    <source>
        <strain evidence="1">B1096_S55</strain>
    </source>
</reference>
<protein>
    <submittedName>
        <fullName evidence="1">Thiol-disulfide oxidoreductase DCC family protein</fullName>
    </submittedName>
</protein>
<dbReference type="PANTHER" id="PTHR33639:SF2">
    <property type="entry name" value="DUF393 DOMAIN-CONTAINING PROTEIN"/>
    <property type="match status" value="1"/>
</dbReference>
<dbReference type="PANTHER" id="PTHR33639">
    <property type="entry name" value="THIOL-DISULFIDE OXIDOREDUCTASE DCC"/>
    <property type="match status" value="1"/>
</dbReference>
<dbReference type="Proteomes" id="UP001057753">
    <property type="component" value="Unassembled WGS sequence"/>
</dbReference>
<dbReference type="Pfam" id="PF04134">
    <property type="entry name" value="DCC1-like"/>
    <property type="match status" value="1"/>
</dbReference>
<sequence>MEKRDIILFDGVCHLCQSSVQFIIKRDPQNHFAFASLQSEIAKNLIEQKEITEESNSVVLIKTNGKSYKNSSAALRIAKELKGVWKLAAILLIIPVFIRDPIYRFIARHRYTWFGKSEKCMMPTPSQRRRFLD</sequence>
<keyword evidence="2" id="KW-1185">Reference proteome</keyword>
<dbReference type="AlphaFoldDB" id="A0A9Q4FYH0"/>
<name>A0A9Q4FYH0_SALAG</name>
<dbReference type="InterPro" id="IPR052927">
    <property type="entry name" value="DCC_oxidoreductase"/>
</dbReference>
<accession>A0A9Q4FYH0</accession>
<comment type="caution">
    <text evidence="1">The sequence shown here is derived from an EMBL/GenBank/DDBJ whole genome shotgun (WGS) entry which is preliminary data.</text>
</comment>
<dbReference type="InterPro" id="IPR007263">
    <property type="entry name" value="DCC1-like"/>
</dbReference>
<gene>
    <name evidence="1" type="ORF">HXA33_07260</name>
</gene>
<evidence type="ECO:0000313" key="1">
    <source>
        <dbReference type="EMBL" id="MCR6096346.1"/>
    </source>
</evidence>
<dbReference type="EMBL" id="JABXYM010000001">
    <property type="protein sequence ID" value="MCR6096346.1"/>
    <property type="molecule type" value="Genomic_DNA"/>
</dbReference>